<evidence type="ECO:0008006" key="6">
    <source>
        <dbReference type="Google" id="ProtNLM"/>
    </source>
</evidence>
<keyword evidence="4" id="KW-0119">Carbohydrate metabolism</keyword>
<dbReference type="AlphaFoldDB" id="A0A0F9N3V1"/>
<dbReference type="InterPro" id="IPR023198">
    <property type="entry name" value="PGP-like_dom2"/>
</dbReference>
<dbReference type="NCBIfam" id="TIGR01509">
    <property type="entry name" value="HAD-SF-IA-v3"/>
    <property type="match status" value="1"/>
</dbReference>
<dbReference type="GO" id="GO:0046872">
    <property type="term" value="F:metal ion binding"/>
    <property type="evidence" value="ECO:0007669"/>
    <property type="project" value="UniProtKB-KW"/>
</dbReference>
<dbReference type="GO" id="GO:0005829">
    <property type="term" value="C:cytosol"/>
    <property type="evidence" value="ECO:0007669"/>
    <property type="project" value="TreeGrafter"/>
</dbReference>
<organism evidence="5">
    <name type="scientific">marine sediment metagenome</name>
    <dbReference type="NCBI Taxonomy" id="412755"/>
    <lineage>
        <taxon>unclassified sequences</taxon>
        <taxon>metagenomes</taxon>
        <taxon>ecological metagenomes</taxon>
    </lineage>
</organism>
<dbReference type="InterPro" id="IPR023214">
    <property type="entry name" value="HAD_sf"/>
</dbReference>
<dbReference type="Gene3D" id="1.10.150.240">
    <property type="entry name" value="Putative phosphatase, domain 2"/>
    <property type="match status" value="1"/>
</dbReference>
<comment type="caution">
    <text evidence="5">The sequence shown here is derived from an EMBL/GenBank/DDBJ whole genome shotgun (WGS) entry which is preliminary data.</text>
</comment>
<evidence type="ECO:0000256" key="3">
    <source>
        <dbReference type="ARBA" id="ARBA00022842"/>
    </source>
</evidence>
<dbReference type="GO" id="GO:0006281">
    <property type="term" value="P:DNA repair"/>
    <property type="evidence" value="ECO:0007669"/>
    <property type="project" value="TreeGrafter"/>
</dbReference>
<dbReference type="EMBL" id="LAZR01007723">
    <property type="protein sequence ID" value="KKM83370.1"/>
    <property type="molecule type" value="Genomic_DNA"/>
</dbReference>
<proteinExistence type="predicted"/>
<evidence type="ECO:0000256" key="2">
    <source>
        <dbReference type="ARBA" id="ARBA00022801"/>
    </source>
</evidence>
<dbReference type="InterPro" id="IPR050155">
    <property type="entry name" value="HAD-like_hydrolase_sf"/>
</dbReference>
<protein>
    <recommendedName>
        <fullName evidence="6">Phosphoglycolate phosphatase</fullName>
    </recommendedName>
</protein>
<dbReference type="InterPro" id="IPR036412">
    <property type="entry name" value="HAD-like_sf"/>
</dbReference>
<dbReference type="InterPro" id="IPR006439">
    <property type="entry name" value="HAD-SF_hydro_IA"/>
</dbReference>
<accession>A0A0F9N3V1</accession>
<keyword evidence="2" id="KW-0378">Hydrolase</keyword>
<dbReference type="SFLD" id="SFLDG01135">
    <property type="entry name" value="C1.5.6:_HAD__Beta-PGM__Phospha"/>
    <property type="match status" value="1"/>
</dbReference>
<dbReference type="NCBIfam" id="TIGR01549">
    <property type="entry name" value="HAD-SF-IA-v1"/>
    <property type="match status" value="1"/>
</dbReference>
<dbReference type="PANTHER" id="PTHR43434:SF23">
    <property type="entry name" value="PHOSPHOGLYCOLATE PHOSPHATASE"/>
    <property type="match status" value="1"/>
</dbReference>
<dbReference type="SFLD" id="SFLDS00003">
    <property type="entry name" value="Haloacid_Dehalogenase"/>
    <property type="match status" value="1"/>
</dbReference>
<name>A0A0F9N3V1_9ZZZZ</name>
<dbReference type="SFLD" id="SFLDG01129">
    <property type="entry name" value="C1.5:_HAD__Beta-PGM__Phosphata"/>
    <property type="match status" value="1"/>
</dbReference>
<dbReference type="SUPFAM" id="SSF56784">
    <property type="entry name" value="HAD-like"/>
    <property type="match status" value="1"/>
</dbReference>
<gene>
    <name evidence="5" type="ORF">LCGC14_1310110</name>
</gene>
<dbReference type="InterPro" id="IPR041492">
    <property type="entry name" value="HAD_2"/>
</dbReference>
<dbReference type="Pfam" id="PF13419">
    <property type="entry name" value="HAD_2"/>
    <property type="match status" value="1"/>
</dbReference>
<keyword evidence="1" id="KW-0479">Metal-binding</keyword>
<reference evidence="5" key="1">
    <citation type="journal article" date="2015" name="Nature">
        <title>Complex archaea that bridge the gap between prokaryotes and eukaryotes.</title>
        <authorList>
            <person name="Spang A."/>
            <person name="Saw J.H."/>
            <person name="Jorgensen S.L."/>
            <person name="Zaremba-Niedzwiedzka K."/>
            <person name="Martijn J."/>
            <person name="Lind A.E."/>
            <person name="van Eijk R."/>
            <person name="Schleper C."/>
            <person name="Guy L."/>
            <person name="Ettema T.J."/>
        </authorList>
    </citation>
    <scope>NUCLEOTIDE SEQUENCE</scope>
</reference>
<keyword evidence="3" id="KW-0460">Magnesium</keyword>
<dbReference type="PANTHER" id="PTHR43434">
    <property type="entry name" value="PHOSPHOGLYCOLATE PHOSPHATASE"/>
    <property type="match status" value="1"/>
</dbReference>
<evidence type="ECO:0000256" key="1">
    <source>
        <dbReference type="ARBA" id="ARBA00022723"/>
    </source>
</evidence>
<dbReference type="Gene3D" id="3.40.50.1000">
    <property type="entry name" value="HAD superfamily/HAD-like"/>
    <property type="match status" value="1"/>
</dbReference>
<dbReference type="FunFam" id="3.40.50.1000:FF:000022">
    <property type="entry name" value="Phosphoglycolate phosphatase"/>
    <property type="match status" value="1"/>
</dbReference>
<evidence type="ECO:0000313" key="5">
    <source>
        <dbReference type="EMBL" id="KKM83370.1"/>
    </source>
</evidence>
<evidence type="ECO:0000256" key="4">
    <source>
        <dbReference type="ARBA" id="ARBA00023277"/>
    </source>
</evidence>
<sequence length="228" mass="25099">MIVAANQASVLLKPFSAILFDLDGTLVDTAPDLAFALNTLLAQEGLDPLDYNEIRPVASNGSPGLLFLGFGISPDHKNYFSLQQRFIKLYQDNITRESALFDGMEEVLSALEKAKIPWGVVTNKPAFLTEPLLAQLNLTHRAGCIVSADTTPFSKPHPAPMFHACQIIQQQPEQCLYIGDAARDIEAGKNANMQTIAALYGYITSDDNPDNWQADTSINHPRDILQWL</sequence>
<dbReference type="GO" id="GO:0008967">
    <property type="term" value="F:phosphoglycolate phosphatase activity"/>
    <property type="evidence" value="ECO:0007669"/>
    <property type="project" value="TreeGrafter"/>
</dbReference>